<feature type="region of interest" description="Disordered" evidence="1">
    <location>
        <begin position="147"/>
        <end position="168"/>
    </location>
</feature>
<evidence type="ECO:0000313" key="2">
    <source>
        <dbReference type="EMBL" id="KAF2640781.1"/>
    </source>
</evidence>
<reference evidence="2" key="1">
    <citation type="journal article" date="2020" name="Stud. Mycol.">
        <title>101 Dothideomycetes genomes: a test case for predicting lifestyles and emergence of pathogens.</title>
        <authorList>
            <person name="Haridas S."/>
            <person name="Albert R."/>
            <person name="Binder M."/>
            <person name="Bloem J."/>
            <person name="Labutti K."/>
            <person name="Salamov A."/>
            <person name="Andreopoulos B."/>
            <person name="Baker S."/>
            <person name="Barry K."/>
            <person name="Bills G."/>
            <person name="Bluhm B."/>
            <person name="Cannon C."/>
            <person name="Castanera R."/>
            <person name="Culley D."/>
            <person name="Daum C."/>
            <person name="Ezra D."/>
            <person name="Gonzalez J."/>
            <person name="Henrissat B."/>
            <person name="Kuo A."/>
            <person name="Liang C."/>
            <person name="Lipzen A."/>
            <person name="Lutzoni F."/>
            <person name="Magnuson J."/>
            <person name="Mondo S."/>
            <person name="Nolan M."/>
            <person name="Ohm R."/>
            <person name="Pangilinan J."/>
            <person name="Park H.-J."/>
            <person name="Ramirez L."/>
            <person name="Alfaro M."/>
            <person name="Sun H."/>
            <person name="Tritt A."/>
            <person name="Yoshinaga Y."/>
            <person name="Zwiers L.-H."/>
            <person name="Turgeon B."/>
            <person name="Goodwin S."/>
            <person name="Spatafora J."/>
            <person name="Crous P."/>
            <person name="Grigoriev I."/>
        </authorList>
    </citation>
    <scope>NUCLEOTIDE SEQUENCE</scope>
    <source>
        <strain evidence="2">CBS 473.64</strain>
    </source>
</reference>
<name>A0A6A6S143_9PLEO</name>
<accession>A0A6A6S143</accession>
<proteinExistence type="predicted"/>
<protein>
    <submittedName>
        <fullName evidence="2">Uncharacterized protein</fullName>
    </submittedName>
</protein>
<keyword evidence="3" id="KW-1185">Reference proteome</keyword>
<dbReference type="AlphaFoldDB" id="A0A6A6S143"/>
<dbReference type="Proteomes" id="UP000799753">
    <property type="component" value="Unassembled WGS sequence"/>
</dbReference>
<sequence>MRNSRWTNVELPHFSAPTRRSQCTGSKHDSCAVGRLRANSRSRRVLRLAPANAWPVCVCAVTQHACSEAVEAIRSMYHDHVEAETGLRQGGVCALWMIGSAGNAGRATLKHHVFIDSRGARPQRVSTSPFQQAVSIVLAITVQPSRARPRPTHYCHPRPKQRRHSKHR</sequence>
<dbReference type="EMBL" id="MU006784">
    <property type="protein sequence ID" value="KAF2640781.1"/>
    <property type="molecule type" value="Genomic_DNA"/>
</dbReference>
<evidence type="ECO:0000313" key="3">
    <source>
        <dbReference type="Proteomes" id="UP000799753"/>
    </source>
</evidence>
<evidence type="ECO:0000256" key="1">
    <source>
        <dbReference type="SAM" id="MobiDB-lite"/>
    </source>
</evidence>
<gene>
    <name evidence="2" type="ORF">P280DRAFT_327430</name>
</gene>
<organism evidence="2 3">
    <name type="scientific">Massarina eburnea CBS 473.64</name>
    <dbReference type="NCBI Taxonomy" id="1395130"/>
    <lineage>
        <taxon>Eukaryota</taxon>
        <taxon>Fungi</taxon>
        <taxon>Dikarya</taxon>
        <taxon>Ascomycota</taxon>
        <taxon>Pezizomycotina</taxon>
        <taxon>Dothideomycetes</taxon>
        <taxon>Pleosporomycetidae</taxon>
        <taxon>Pleosporales</taxon>
        <taxon>Massarineae</taxon>
        <taxon>Massarinaceae</taxon>
        <taxon>Massarina</taxon>
    </lineage>
</organism>